<evidence type="ECO:0000256" key="1">
    <source>
        <dbReference type="SAM" id="Phobius"/>
    </source>
</evidence>
<keyword evidence="1" id="KW-0472">Membrane</keyword>
<dbReference type="STRING" id="947033.Lste_1371"/>
<name>A0A0W0ZGD8_9GAMM</name>
<dbReference type="InterPro" id="IPR027417">
    <property type="entry name" value="P-loop_NTPase"/>
</dbReference>
<dbReference type="Gene3D" id="3.40.50.300">
    <property type="entry name" value="P-loop containing nucleotide triphosphate hydrolases"/>
    <property type="match status" value="1"/>
</dbReference>
<dbReference type="RefSeq" id="WP_058510329.1">
    <property type="nucleotide sequence ID" value="NZ_LNYY01000019.1"/>
</dbReference>
<dbReference type="CDD" id="cd00882">
    <property type="entry name" value="Ras_like_GTPase"/>
    <property type="match status" value="1"/>
</dbReference>
<evidence type="ECO:0000313" key="3">
    <source>
        <dbReference type="Proteomes" id="UP000054926"/>
    </source>
</evidence>
<feature type="transmembrane region" description="Helical" evidence="1">
    <location>
        <begin position="296"/>
        <end position="317"/>
    </location>
</feature>
<dbReference type="AlphaFoldDB" id="A0A0W0ZGD8"/>
<comment type="caution">
    <text evidence="2">The sequence shown here is derived from an EMBL/GenBank/DDBJ whole genome shotgun (WGS) entry which is preliminary data.</text>
</comment>
<dbReference type="PATRIC" id="fig|947033.5.peg.1459"/>
<keyword evidence="1" id="KW-0812">Transmembrane</keyword>
<sequence>MAVEVVVFGGAKSGKTTLCQLLTGKPVDLSSKSTSTYSAFNSKEWDISKINIRQKHGKQISDILSNARIALFCVDLSEDYNATETKEKIAQFRARNPEAPLILVGTKLDKSDDDHRILTIFNEVNNELPENTKGFAECISFSAKDKGESLINLSKRMKTLGPGPSYPLQQARNKLDPKSLLYKAIDDFISAAEEFNLSDEQFVQLGDQTNLLITYLRFGGKDKEQLIKIYSEQCKKILNEQPIPLKEAFAAIVTAALTSLLVFSIGFAIGCAAGAWTGPFALLTGIATGSAAATNLLFLSGGCGVVTAGALTHFGFFKGASIGSAEIECIESAARAELMLHGVQ</sequence>
<dbReference type="Proteomes" id="UP000054926">
    <property type="component" value="Unassembled WGS sequence"/>
</dbReference>
<evidence type="ECO:0000313" key="2">
    <source>
        <dbReference type="EMBL" id="KTD68213.1"/>
    </source>
</evidence>
<organism evidence="2 3">
    <name type="scientific">Legionella steelei</name>
    <dbReference type="NCBI Taxonomy" id="947033"/>
    <lineage>
        <taxon>Bacteria</taxon>
        <taxon>Pseudomonadati</taxon>
        <taxon>Pseudomonadota</taxon>
        <taxon>Gammaproteobacteria</taxon>
        <taxon>Legionellales</taxon>
        <taxon>Legionellaceae</taxon>
        <taxon>Legionella</taxon>
    </lineage>
</organism>
<dbReference type="OrthoDB" id="5639734at2"/>
<accession>A0A0W0ZGD8</accession>
<protein>
    <submittedName>
        <fullName evidence="2">Rho GTPase (Miro-like)</fullName>
    </submittedName>
</protein>
<dbReference type="SUPFAM" id="SSF52540">
    <property type="entry name" value="P-loop containing nucleoside triphosphate hydrolases"/>
    <property type="match status" value="1"/>
</dbReference>
<keyword evidence="3" id="KW-1185">Reference proteome</keyword>
<gene>
    <name evidence="2" type="ORF">Lste_1371</name>
</gene>
<reference evidence="2 3" key="1">
    <citation type="submission" date="2015-11" db="EMBL/GenBank/DDBJ databases">
        <title>Genomic analysis of 38 Legionella species identifies large and diverse effector repertoires.</title>
        <authorList>
            <person name="Burstein D."/>
            <person name="Amaro F."/>
            <person name="Zusman T."/>
            <person name="Lifshitz Z."/>
            <person name="Cohen O."/>
            <person name="Gilbert J.A."/>
            <person name="Pupko T."/>
            <person name="Shuman H.A."/>
            <person name="Segal G."/>
        </authorList>
    </citation>
    <scope>NUCLEOTIDE SEQUENCE [LARGE SCALE GENOMIC DNA]</scope>
    <source>
        <strain evidence="2 3">IMVS3376</strain>
    </source>
</reference>
<feature type="transmembrane region" description="Helical" evidence="1">
    <location>
        <begin position="248"/>
        <end position="276"/>
    </location>
</feature>
<keyword evidence="1" id="KW-1133">Transmembrane helix</keyword>
<proteinExistence type="predicted"/>
<dbReference type="EMBL" id="LNYY01000019">
    <property type="protein sequence ID" value="KTD68213.1"/>
    <property type="molecule type" value="Genomic_DNA"/>
</dbReference>